<dbReference type="Gene3D" id="3.40.720.10">
    <property type="entry name" value="Alkaline Phosphatase, subunit A"/>
    <property type="match status" value="1"/>
</dbReference>
<keyword evidence="2" id="KW-1185">Reference proteome</keyword>
<proteinExistence type="predicted"/>
<sequence>MLPEVVARSLRAAGRGVIVLALDGLSHEVAAETLRHAHLRPLRSTFPSTSTTAWLTSVTGVPASEHGAVGMVYRSPGAASVTHLVTGRSIGFGDSQAADPATELVVPRATVFDLATAAGRPAHVLGAELERLSGAWVEALLHGARLLPSAADGLRTDPVEVAERSVRDVDAALVQVCHRATAPGLLWVYVNLDEHIHRHGHDGRLRRALALLDAAGDRWAEAGWTALAYADHGQSPVAPREQLQDAWRDLDSPAWCRMPAGGAGRVRWMHPRPGRRDELAERLADTLGRHALVLSPADLEARGLLTATDTVLDRIGEVVAVATSPSFPVPDPSLSFEHGACSAEETTVPLAGWGSALTTAVP</sequence>
<protein>
    <submittedName>
        <fullName evidence="1">Alkaline phosphatase family protein</fullName>
    </submittedName>
</protein>
<dbReference type="SUPFAM" id="SSF53649">
    <property type="entry name" value="Alkaline phosphatase-like"/>
    <property type="match status" value="1"/>
</dbReference>
<dbReference type="Pfam" id="PF01663">
    <property type="entry name" value="Phosphodiest"/>
    <property type="match status" value="1"/>
</dbReference>
<dbReference type="RefSeq" id="WP_380579517.1">
    <property type="nucleotide sequence ID" value="NZ_JBHSQJ010000010.1"/>
</dbReference>
<evidence type="ECO:0000313" key="2">
    <source>
        <dbReference type="Proteomes" id="UP001596174"/>
    </source>
</evidence>
<gene>
    <name evidence="1" type="ORF">ACFP3V_03420</name>
</gene>
<dbReference type="EMBL" id="JBHSQJ010000010">
    <property type="protein sequence ID" value="MFC5906271.1"/>
    <property type="molecule type" value="Genomic_DNA"/>
</dbReference>
<dbReference type="Proteomes" id="UP001596174">
    <property type="component" value="Unassembled WGS sequence"/>
</dbReference>
<organism evidence="1 2">
    <name type="scientific">Streptacidiphilus monticola</name>
    <dbReference type="NCBI Taxonomy" id="2161674"/>
    <lineage>
        <taxon>Bacteria</taxon>
        <taxon>Bacillati</taxon>
        <taxon>Actinomycetota</taxon>
        <taxon>Actinomycetes</taxon>
        <taxon>Kitasatosporales</taxon>
        <taxon>Streptomycetaceae</taxon>
        <taxon>Streptacidiphilus</taxon>
    </lineage>
</organism>
<comment type="caution">
    <text evidence="1">The sequence shown here is derived from an EMBL/GenBank/DDBJ whole genome shotgun (WGS) entry which is preliminary data.</text>
</comment>
<accession>A0ABW1FV23</accession>
<evidence type="ECO:0000313" key="1">
    <source>
        <dbReference type="EMBL" id="MFC5906271.1"/>
    </source>
</evidence>
<dbReference type="InterPro" id="IPR002591">
    <property type="entry name" value="Phosphodiest/P_Trfase"/>
</dbReference>
<name>A0ABW1FV23_9ACTN</name>
<reference evidence="2" key="1">
    <citation type="journal article" date="2019" name="Int. J. Syst. Evol. Microbiol.">
        <title>The Global Catalogue of Microorganisms (GCM) 10K type strain sequencing project: providing services to taxonomists for standard genome sequencing and annotation.</title>
        <authorList>
            <consortium name="The Broad Institute Genomics Platform"/>
            <consortium name="The Broad Institute Genome Sequencing Center for Infectious Disease"/>
            <person name="Wu L."/>
            <person name="Ma J."/>
        </authorList>
    </citation>
    <scope>NUCLEOTIDE SEQUENCE [LARGE SCALE GENOMIC DNA]</scope>
    <source>
        <strain evidence="2">JCM 4816</strain>
    </source>
</reference>
<dbReference type="InterPro" id="IPR017850">
    <property type="entry name" value="Alkaline_phosphatase_core_sf"/>
</dbReference>